<dbReference type="OrthoDB" id="7558595at2"/>
<evidence type="ECO:0000313" key="2">
    <source>
        <dbReference type="Proteomes" id="UP000309138"/>
    </source>
</evidence>
<keyword evidence="2" id="KW-1185">Reference proteome</keyword>
<proteinExistence type="predicted"/>
<comment type="caution">
    <text evidence="1">The sequence shown here is derived from an EMBL/GenBank/DDBJ whole genome shotgun (WGS) entry which is preliminary data.</text>
</comment>
<dbReference type="Proteomes" id="UP000309138">
    <property type="component" value="Unassembled WGS sequence"/>
</dbReference>
<protein>
    <recommendedName>
        <fullName evidence="3">DUF4915 domain-containing protein</fullName>
    </recommendedName>
</protein>
<evidence type="ECO:0008006" key="3">
    <source>
        <dbReference type="Google" id="ProtNLM"/>
    </source>
</evidence>
<dbReference type="SUPFAM" id="SSF63829">
    <property type="entry name" value="Calcium-dependent phosphotriesterase"/>
    <property type="match status" value="1"/>
</dbReference>
<evidence type="ECO:0000313" key="1">
    <source>
        <dbReference type="EMBL" id="TKD51575.1"/>
    </source>
</evidence>
<organism evidence="1 2">
    <name type="scientific">Sphingomonas baiyangensis</name>
    <dbReference type="NCBI Taxonomy" id="2572576"/>
    <lineage>
        <taxon>Bacteria</taxon>
        <taxon>Pseudomonadati</taxon>
        <taxon>Pseudomonadota</taxon>
        <taxon>Alphaproteobacteria</taxon>
        <taxon>Sphingomonadales</taxon>
        <taxon>Sphingomonadaceae</taxon>
        <taxon>Sphingomonas</taxon>
    </lineage>
</organism>
<dbReference type="RefSeq" id="WP_136943511.1">
    <property type="nucleotide sequence ID" value="NZ_SWKR01000002.1"/>
</dbReference>
<reference evidence="1 2" key="1">
    <citation type="submission" date="2019-04" db="EMBL/GenBank/DDBJ databases">
        <authorList>
            <person name="Yang Y."/>
            <person name="Wei D."/>
        </authorList>
    </citation>
    <scope>NUCLEOTIDE SEQUENCE [LARGE SCALE GENOMIC DNA]</scope>
    <source>
        <strain evidence="1 2">L-1-4w-11</strain>
    </source>
</reference>
<name>A0A4U1L5R8_9SPHN</name>
<dbReference type="AlphaFoldDB" id="A0A4U1L5R8"/>
<accession>A0A4U1L5R8</accession>
<dbReference type="EMBL" id="SWKR01000002">
    <property type="protein sequence ID" value="TKD51575.1"/>
    <property type="molecule type" value="Genomic_DNA"/>
</dbReference>
<sequence length="303" mass="32779">MSQFSASNTVPSLRAVRGALAAHAYRTDKIRVIDRCVTGYSCLVASRQGLFAVAPAAAKLVAFGLFFGLRRHDDMLYLFETCDPSRGPSRMGRLLQMRIDRGRLCDEQVIATGLDNQCHQLAVIGTEVCIVDTANQAIVLIAGDGSTSATLFPFGNPVVDGYHHINSIAQADGHTLVLLHNAAGGRIGPSELAWLDRDWRVVRRETLPATGCHDIVQDEDGLLWHCASMDGALMNSAGLHCRVSAEMTRGLAFTEEAVIVGTSQFARREGRTRIGGHVLFLDRAMQRLAQVELSGAPTEIAAL</sequence>
<gene>
    <name evidence="1" type="ORF">FBR43_13030</name>
</gene>